<keyword evidence="2" id="KW-1185">Reference proteome</keyword>
<proteinExistence type="predicted"/>
<organism evidence="1 2">
    <name type="scientific">Lacticaseibacillus suilingensis</name>
    <dbReference type="NCBI Taxonomy" id="2799577"/>
    <lineage>
        <taxon>Bacteria</taxon>
        <taxon>Bacillati</taxon>
        <taxon>Bacillota</taxon>
        <taxon>Bacilli</taxon>
        <taxon>Lactobacillales</taxon>
        <taxon>Lactobacillaceae</taxon>
        <taxon>Lacticaseibacillus</taxon>
    </lineage>
</organism>
<dbReference type="EMBL" id="JBHTOA010000005">
    <property type="protein sequence ID" value="MFD1397810.1"/>
    <property type="molecule type" value="Genomic_DNA"/>
</dbReference>
<name>A0ABW4BDG6_9LACO</name>
<evidence type="ECO:0000313" key="2">
    <source>
        <dbReference type="Proteomes" id="UP001597199"/>
    </source>
</evidence>
<sequence length="46" mass="5239">MKKTHTLLTLGLIVGAAVGATVYTLKKMDWWHDDAKDYAIFESQRD</sequence>
<reference evidence="2" key="1">
    <citation type="journal article" date="2019" name="Int. J. Syst. Evol. Microbiol.">
        <title>The Global Catalogue of Microorganisms (GCM) 10K type strain sequencing project: providing services to taxonomists for standard genome sequencing and annotation.</title>
        <authorList>
            <consortium name="The Broad Institute Genomics Platform"/>
            <consortium name="The Broad Institute Genome Sequencing Center for Infectious Disease"/>
            <person name="Wu L."/>
            <person name="Ma J."/>
        </authorList>
    </citation>
    <scope>NUCLEOTIDE SEQUENCE [LARGE SCALE GENOMIC DNA]</scope>
    <source>
        <strain evidence="2">CCM 9110</strain>
    </source>
</reference>
<dbReference type="Proteomes" id="UP001597199">
    <property type="component" value="Unassembled WGS sequence"/>
</dbReference>
<evidence type="ECO:0008006" key="3">
    <source>
        <dbReference type="Google" id="ProtNLM"/>
    </source>
</evidence>
<dbReference type="RefSeq" id="WP_204119495.1">
    <property type="nucleotide sequence ID" value="NZ_BOLV01000016.1"/>
</dbReference>
<protein>
    <recommendedName>
        <fullName evidence="3">Methanol dehydrogenase</fullName>
    </recommendedName>
</protein>
<accession>A0ABW4BDG6</accession>
<evidence type="ECO:0000313" key="1">
    <source>
        <dbReference type="EMBL" id="MFD1397810.1"/>
    </source>
</evidence>
<comment type="caution">
    <text evidence="1">The sequence shown here is derived from an EMBL/GenBank/DDBJ whole genome shotgun (WGS) entry which is preliminary data.</text>
</comment>
<gene>
    <name evidence="1" type="ORF">ACFQ41_00630</name>
</gene>